<organism evidence="2 3">
    <name type="scientific">Candidatus Desantisbacteria bacterium CG1_02_38_46</name>
    <dbReference type="NCBI Taxonomy" id="1817893"/>
    <lineage>
        <taxon>Bacteria</taxon>
        <taxon>Candidatus Desantisiibacteriota</taxon>
    </lineage>
</organism>
<dbReference type="Pfam" id="PF13801">
    <property type="entry name" value="Metal_resist"/>
    <property type="match status" value="1"/>
</dbReference>
<keyword evidence="1" id="KW-0812">Transmembrane</keyword>
<dbReference type="Proteomes" id="UP000182278">
    <property type="component" value="Unassembled WGS sequence"/>
</dbReference>
<evidence type="ECO:0000313" key="3">
    <source>
        <dbReference type="Proteomes" id="UP000182278"/>
    </source>
</evidence>
<evidence type="ECO:0008006" key="4">
    <source>
        <dbReference type="Google" id="ProtNLM"/>
    </source>
</evidence>
<name>A0A1J4SH46_9BACT</name>
<dbReference type="AlphaFoldDB" id="A0A1J4SH46"/>
<dbReference type="Gene3D" id="1.20.120.1490">
    <property type="match status" value="1"/>
</dbReference>
<comment type="caution">
    <text evidence="2">The sequence shown here is derived from an EMBL/GenBank/DDBJ whole genome shotgun (WGS) entry which is preliminary data.</text>
</comment>
<evidence type="ECO:0000313" key="2">
    <source>
        <dbReference type="EMBL" id="OIN97390.1"/>
    </source>
</evidence>
<keyword evidence="1" id="KW-0472">Membrane</keyword>
<accession>A0A1J4SH46</accession>
<dbReference type="STRING" id="1817893.AUJ66_03540"/>
<keyword evidence="1" id="KW-1133">Transmembrane helix</keyword>
<evidence type="ECO:0000256" key="1">
    <source>
        <dbReference type="SAM" id="Phobius"/>
    </source>
</evidence>
<sequence length="170" mass="19681">MKSKIVAIVLVVSLAINIGVASIVLYRGAMAKRFWRRGPGVMGRMHTSPFHRKIGLAKEQSEKIVKFQEEMQKNIFPLRKNLNEKRKELFVMAKSGKIDEKKKQNLLKEMSSLQMQIEGMSLDNIVRIRNVLTPEQAEKMNKSFEKIESKFFWGDTFTGPRMHGPRKFGR</sequence>
<proteinExistence type="predicted"/>
<feature type="transmembrane region" description="Helical" evidence="1">
    <location>
        <begin position="6"/>
        <end position="26"/>
    </location>
</feature>
<dbReference type="InterPro" id="IPR025961">
    <property type="entry name" value="Metal_resist"/>
</dbReference>
<protein>
    <recommendedName>
        <fullName evidence="4">Periplasmic heavy metal sensor</fullName>
    </recommendedName>
</protein>
<dbReference type="EMBL" id="MNUO01000050">
    <property type="protein sequence ID" value="OIN97390.1"/>
    <property type="molecule type" value="Genomic_DNA"/>
</dbReference>
<reference evidence="2 3" key="1">
    <citation type="journal article" date="2016" name="Environ. Microbiol.">
        <title>Genomic resolution of a cold subsurface aquifer community provides metabolic insights for novel microbes adapted to high CO concentrations.</title>
        <authorList>
            <person name="Probst A.J."/>
            <person name="Castelle C.J."/>
            <person name="Singh A."/>
            <person name="Brown C.T."/>
            <person name="Anantharaman K."/>
            <person name="Sharon I."/>
            <person name="Hug L.A."/>
            <person name="Burstein D."/>
            <person name="Emerson J.B."/>
            <person name="Thomas B.C."/>
            <person name="Banfield J.F."/>
        </authorList>
    </citation>
    <scope>NUCLEOTIDE SEQUENCE [LARGE SCALE GENOMIC DNA]</scope>
    <source>
        <strain evidence="2">CG1_02_38_46</strain>
    </source>
</reference>
<gene>
    <name evidence="2" type="ORF">AUJ66_03540</name>
</gene>